<feature type="compositionally biased region" description="Basic and acidic residues" evidence="5">
    <location>
        <begin position="514"/>
        <end position="528"/>
    </location>
</feature>
<dbReference type="InterPro" id="IPR039136">
    <property type="entry name" value="NUFIP1-like"/>
</dbReference>
<feature type="compositionally biased region" description="Basic and acidic residues" evidence="5">
    <location>
        <begin position="188"/>
        <end position="211"/>
    </location>
</feature>
<dbReference type="PANTHER" id="PTHR13309:SF0">
    <property type="entry name" value="FMR1-INTERACTING PROTEIN NUFIP1"/>
    <property type="match status" value="1"/>
</dbReference>
<evidence type="ECO:0000256" key="3">
    <source>
        <dbReference type="ARBA" id="ARBA00022833"/>
    </source>
</evidence>
<reference evidence="7 8" key="1">
    <citation type="submission" date="2024-09" db="EMBL/GenBank/DDBJ databases">
        <title>Chromosome-scale assembly of Riccia fluitans.</title>
        <authorList>
            <person name="Paukszto L."/>
            <person name="Sawicki J."/>
            <person name="Karawczyk K."/>
            <person name="Piernik-Szablinska J."/>
            <person name="Szczecinska M."/>
            <person name="Mazdziarz M."/>
        </authorList>
    </citation>
    <scope>NUCLEOTIDE SEQUENCE [LARGE SCALE GENOMIC DNA]</scope>
    <source>
        <strain evidence="7">Rf_01</strain>
        <tissue evidence="7">Aerial parts of the thallus</tissue>
    </source>
</reference>
<feature type="compositionally biased region" description="Basic and acidic residues" evidence="5">
    <location>
        <begin position="460"/>
        <end position="471"/>
    </location>
</feature>
<feature type="compositionally biased region" description="Basic and acidic residues" evidence="5">
    <location>
        <begin position="342"/>
        <end position="371"/>
    </location>
</feature>
<feature type="compositionally biased region" description="Acidic residues" evidence="5">
    <location>
        <begin position="614"/>
        <end position="641"/>
    </location>
</feature>
<dbReference type="SMART" id="SM00356">
    <property type="entry name" value="ZnF_C3H1"/>
    <property type="match status" value="1"/>
</dbReference>
<dbReference type="InterPro" id="IPR013087">
    <property type="entry name" value="Znf_C2H2_type"/>
</dbReference>
<feature type="region of interest" description="Disordered" evidence="5">
    <location>
        <begin position="613"/>
        <end position="641"/>
    </location>
</feature>
<evidence type="ECO:0000256" key="2">
    <source>
        <dbReference type="ARBA" id="ARBA00022771"/>
    </source>
</evidence>
<dbReference type="InterPro" id="IPR036855">
    <property type="entry name" value="Znf_CCCH_sf"/>
</dbReference>
<name>A0ABD1ZC60_9MARC</name>
<feature type="zinc finger region" description="C3H1-type" evidence="4">
    <location>
        <begin position="490"/>
        <end position="516"/>
    </location>
</feature>
<dbReference type="Pfam" id="PF10453">
    <property type="entry name" value="NUFIP1"/>
    <property type="match status" value="1"/>
</dbReference>
<evidence type="ECO:0000259" key="6">
    <source>
        <dbReference type="PROSITE" id="PS50103"/>
    </source>
</evidence>
<sequence length="641" mass="71703">MRPGQNFYYAQHQQQAVPQQQGGSNFRPDPYQPQQHNPSAFLSPLYPAGPHDLHGGVQVVTLPIGSVAQQYAVTPIPPPQQWGHLRETQEWGNGGHLRESQGWRNGGHLHESQGWGNSPYPSQGLGLQYQGPQFTHQDTNVAFVPPQHHGGDGLRGPWGYGHDGPNGRFDRSSMHQEVRRPVDGGRLMEHVPLDRGSRAPSREHNYEDNRPKTWSNGGVPSNPRNMFGGRSAGKGRGGSGSVDREPKRSQAVSLRCEPCDRTLTNAQQFAAHKSTHVKCDVKGCSFEASGRVVKEHKQTAHESSSSSAISRPGLSKESEEEILRWREERRRNYPTTSSIKRKAVELEARKARGELVDEDAKKRRERLKEILARQAELGVPVAELPPDYFCDDSRSRGKGDNAGGGRRDNNRGGKRRYGEQAIGTVKGERDGPPQKQARILEPNVSSSAEPASGNVEAEEGEKHENPQENDADKIEAVGSDAGVKGSSPCKNKKICYYFRRGRCRKGRKCEFLHERSDRPKKPRKDAAGRDSAGGANKKQASLLYKLLEPEIRRDKSHLMQSFRFLVNNKFLEEYPQKPLKLFEWTDIEEQSNSEVEVGRLDREIQEGLQAVIENAEDEEEEMEHDDDNSSDASESDQDQQP</sequence>
<feature type="region of interest" description="Disordered" evidence="5">
    <location>
        <begin position="296"/>
        <end position="319"/>
    </location>
</feature>
<comment type="caution">
    <text evidence="7">The sequence shown here is derived from an EMBL/GenBank/DDBJ whole genome shotgun (WGS) entry which is preliminary data.</text>
</comment>
<evidence type="ECO:0000313" key="8">
    <source>
        <dbReference type="Proteomes" id="UP001605036"/>
    </source>
</evidence>
<dbReference type="SMART" id="SM00355">
    <property type="entry name" value="ZnF_C2H2"/>
    <property type="match status" value="2"/>
</dbReference>
<dbReference type="Pfam" id="PF16131">
    <property type="entry name" value="Torus"/>
    <property type="match status" value="1"/>
</dbReference>
<evidence type="ECO:0000256" key="1">
    <source>
        <dbReference type="ARBA" id="ARBA00022723"/>
    </source>
</evidence>
<dbReference type="SUPFAM" id="SSF90229">
    <property type="entry name" value="CCCH zinc finger"/>
    <property type="match status" value="1"/>
</dbReference>
<feature type="region of interest" description="Disordered" evidence="5">
    <location>
        <begin position="331"/>
        <end position="471"/>
    </location>
</feature>
<feature type="domain" description="C3H1-type" evidence="6">
    <location>
        <begin position="490"/>
        <end position="516"/>
    </location>
</feature>
<keyword evidence="1 4" id="KW-0479">Metal-binding</keyword>
<organism evidence="7 8">
    <name type="scientific">Riccia fluitans</name>
    <dbReference type="NCBI Taxonomy" id="41844"/>
    <lineage>
        <taxon>Eukaryota</taxon>
        <taxon>Viridiplantae</taxon>
        <taxon>Streptophyta</taxon>
        <taxon>Embryophyta</taxon>
        <taxon>Marchantiophyta</taxon>
        <taxon>Marchantiopsida</taxon>
        <taxon>Marchantiidae</taxon>
        <taxon>Marchantiales</taxon>
        <taxon>Ricciaceae</taxon>
        <taxon>Riccia</taxon>
    </lineage>
</organism>
<evidence type="ECO:0000313" key="7">
    <source>
        <dbReference type="EMBL" id="KAL2645387.1"/>
    </source>
</evidence>
<evidence type="ECO:0000256" key="4">
    <source>
        <dbReference type="PROSITE-ProRule" id="PRU00723"/>
    </source>
</evidence>
<feature type="compositionally biased region" description="Gly residues" evidence="5">
    <location>
        <begin position="230"/>
        <end position="240"/>
    </location>
</feature>
<dbReference type="Proteomes" id="UP001605036">
    <property type="component" value="Unassembled WGS sequence"/>
</dbReference>
<accession>A0ABD1ZC60</accession>
<protein>
    <recommendedName>
        <fullName evidence="6">C3H1-type domain-containing protein</fullName>
    </recommendedName>
</protein>
<dbReference type="PANTHER" id="PTHR13309">
    <property type="entry name" value="NUCLEAR FRAGILE X MENTAL RETARDATION PROTEIN INTERACTING PROTEIN 1"/>
    <property type="match status" value="1"/>
</dbReference>
<dbReference type="AlphaFoldDB" id="A0ABD1ZC60"/>
<evidence type="ECO:0000256" key="5">
    <source>
        <dbReference type="SAM" id="MobiDB-lite"/>
    </source>
</evidence>
<feature type="compositionally biased region" description="Polar residues" evidence="5">
    <location>
        <begin position="212"/>
        <end position="224"/>
    </location>
</feature>
<dbReference type="InterPro" id="IPR019496">
    <property type="entry name" value="NUFIP1_cons_dom"/>
</dbReference>
<dbReference type="PROSITE" id="PS50103">
    <property type="entry name" value="ZF_C3H1"/>
    <property type="match status" value="1"/>
</dbReference>
<dbReference type="GO" id="GO:0008270">
    <property type="term" value="F:zinc ion binding"/>
    <property type="evidence" value="ECO:0007669"/>
    <property type="project" value="UniProtKB-KW"/>
</dbReference>
<dbReference type="InterPro" id="IPR000571">
    <property type="entry name" value="Znf_CCCH"/>
</dbReference>
<dbReference type="InterPro" id="IPR032297">
    <property type="entry name" value="Torus"/>
</dbReference>
<dbReference type="EMBL" id="JBHFFA010000002">
    <property type="protein sequence ID" value="KAL2645387.1"/>
    <property type="molecule type" value="Genomic_DNA"/>
</dbReference>
<keyword evidence="3 4" id="KW-0862">Zinc</keyword>
<feature type="compositionally biased region" description="Basic and acidic residues" evidence="5">
    <location>
        <begin position="391"/>
        <end position="411"/>
    </location>
</feature>
<keyword evidence="8" id="KW-1185">Reference proteome</keyword>
<feature type="region of interest" description="Disordered" evidence="5">
    <location>
        <begin position="514"/>
        <end position="537"/>
    </location>
</feature>
<feature type="region of interest" description="Disordered" evidence="5">
    <location>
        <begin position="99"/>
        <end position="125"/>
    </location>
</feature>
<gene>
    <name evidence="7" type="ORF">R1flu_012974</name>
</gene>
<proteinExistence type="predicted"/>
<dbReference type="PROSITE" id="PS00028">
    <property type="entry name" value="ZINC_FINGER_C2H2_1"/>
    <property type="match status" value="1"/>
</dbReference>
<dbReference type="Gene3D" id="4.10.1000.10">
    <property type="entry name" value="Zinc finger, CCCH-type"/>
    <property type="match status" value="1"/>
</dbReference>
<feature type="compositionally biased region" description="Low complexity" evidence="5">
    <location>
        <begin position="11"/>
        <end position="21"/>
    </location>
</feature>
<feature type="region of interest" description="Disordered" evidence="5">
    <location>
        <begin position="188"/>
        <end position="252"/>
    </location>
</feature>
<feature type="region of interest" description="Disordered" evidence="5">
    <location>
        <begin position="1"/>
        <end position="47"/>
    </location>
</feature>
<keyword evidence="2 4" id="KW-0863">Zinc-finger</keyword>